<comment type="caution">
    <text evidence="4">The sequence shown here is derived from an EMBL/GenBank/DDBJ whole genome shotgun (WGS) entry which is preliminary data.</text>
</comment>
<organism evidence="4 5">
    <name type="scientific">Rhypophila decipiens</name>
    <dbReference type="NCBI Taxonomy" id="261697"/>
    <lineage>
        <taxon>Eukaryota</taxon>
        <taxon>Fungi</taxon>
        <taxon>Dikarya</taxon>
        <taxon>Ascomycota</taxon>
        <taxon>Pezizomycotina</taxon>
        <taxon>Sordariomycetes</taxon>
        <taxon>Sordariomycetidae</taxon>
        <taxon>Sordariales</taxon>
        <taxon>Naviculisporaceae</taxon>
        <taxon>Rhypophila</taxon>
    </lineage>
</organism>
<name>A0AAN6YDQ9_9PEZI</name>
<gene>
    <name evidence="4" type="ORF">QBC37DRAFT_105416</name>
</gene>
<sequence>MAAIKPARLISQRAHLIPGQLHVTEHFFEVPKNYFRPELGSLKLFARSVRKHERPIIPLSRQEQEMASRNPYLVFLEGGPGFGNREPQESPITSYMLNRGYQVLFLDYRGTGLSTPLNARHLKQLGSPRDQAEYLKLLRADNNVRDLEAVRLCLTAEFPEDRKKWSLFGQSFGGFVSLTYLSKYPKGLREVFLTGGLAPIKSTPEQVYRATYKKVIERNQAYYQKFPEDIHSVKRIISYIAQQRKGIPLPSGGYLTVTRLLSLGLSFGAHGGLDSVHSLILRLVTDLEQFGILTRSTLTAMEQNIPFDTNPIYAILHEPIYCFKKGVASRWAAFRVGKQFKNFAWLAPEEHLASPPTYSSDDDVPYFSGEMVFPDHFESYPELVEMREAAEILAETDDWDELYDEEQLRRNEVPVYAASFVDDMYVDFELARETARIVKGCQVFETNRMYHNAVRARTDEVIGQLFKMRDDSID</sequence>
<evidence type="ECO:0000259" key="3">
    <source>
        <dbReference type="Pfam" id="PF00561"/>
    </source>
</evidence>
<dbReference type="PANTHER" id="PTHR43248:SF2">
    <property type="entry name" value="PROLYL AMINOPEPTIDASE"/>
    <property type="match status" value="1"/>
</dbReference>
<protein>
    <submittedName>
        <fullName evidence="4">Alpha/beta-hydrolase</fullName>
    </submittedName>
</protein>
<accession>A0AAN6YDQ9</accession>
<dbReference type="PRINTS" id="PR00793">
    <property type="entry name" value="PROAMNOPTASE"/>
</dbReference>
<dbReference type="PANTHER" id="PTHR43248">
    <property type="entry name" value="2-SUCCINYL-6-HYDROXY-2,4-CYCLOHEXADIENE-1-CARBOXYLATE SYNTHASE"/>
    <property type="match status" value="1"/>
</dbReference>
<evidence type="ECO:0000313" key="5">
    <source>
        <dbReference type="Proteomes" id="UP001301769"/>
    </source>
</evidence>
<keyword evidence="5" id="KW-1185">Reference proteome</keyword>
<evidence type="ECO:0000256" key="2">
    <source>
        <dbReference type="ARBA" id="ARBA00022801"/>
    </source>
</evidence>
<dbReference type="AlphaFoldDB" id="A0AAN6YDQ9"/>
<reference evidence="4" key="1">
    <citation type="journal article" date="2023" name="Mol. Phylogenet. Evol.">
        <title>Genome-scale phylogeny and comparative genomics of the fungal order Sordariales.</title>
        <authorList>
            <person name="Hensen N."/>
            <person name="Bonometti L."/>
            <person name="Westerberg I."/>
            <person name="Brannstrom I.O."/>
            <person name="Guillou S."/>
            <person name="Cros-Aarteil S."/>
            <person name="Calhoun S."/>
            <person name="Haridas S."/>
            <person name="Kuo A."/>
            <person name="Mondo S."/>
            <person name="Pangilinan J."/>
            <person name="Riley R."/>
            <person name="LaButti K."/>
            <person name="Andreopoulos B."/>
            <person name="Lipzen A."/>
            <person name="Chen C."/>
            <person name="Yan M."/>
            <person name="Daum C."/>
            <person name="Ng V."/>
            <person name="Clum A."/>
            <person name="Steindorff A."/>
            <person name="Ohm R.A."/>
            <person name="Martin F."/>
            <person name="Silar P."/>
            <person name="Natvig D.O."/>
            <person name="Lalanne C."/>
            <person name="Gautier V."/>
            <person name="Ament-Velasquez S.L."/>
            <person name="Kruys A."/>
            <person name="Hutchinson M.I."/>
            <person name="Powell A.J."/>
            <person name="Barry K."/>
            <person name="Miller A.N."/>
            <person name="Grigoriev I.V."/>
            <person name="Debuchy R."/>
            <person name="Gladieux P."/>
            <person name="Hiltunen Thoren M."/>
            <person name="Johannesson H."/>
        </authorList>
    </citation>
    <scope>NUCLEOTIDE SEQUENCE</scope>
    <source>
        <strain evidence="4">PSN293</strain>
    </source>
</reference>
<proteinExistence type="inferred from homology"/>
<evidence type="ECO:0000256" key="1">
    <source>
        <dbReference type="ARBA" id="ARBA00010088"/>
    </source>
</evidence>
<feature type="domain" description="AB hydrolase-1" evidence="3">
    <location>
        <begin position="72"/>
        <end position="234"/>
    </location>
</feature>
<reference evidence="4" key="2">
    <citation type="submission" date="2023-05" db="EMBL/GenBank/DDBJ databases">
        <authorList>
            <consortium name="Lawrence Berkeley National Laboratory"/>
            <person name="Steindorff A."/>
            <person name="Hensen N."/>
            <person name="Bonometti L."/>
            <person name="Westerberg I."/>
            <person name="Brannstrom I.O."/>
            <person name="Guillou S."/>
            <person name="Cros-Aarteil S."/>
            <person name="Calhoun S."/>
            <person name="Haridas S."/>
            <person name="Kuo A."/>
            <person name="Mondo S."/>
            <person name="Pangilinan J."/>
            <person name="Riley R."/>
            <person name="Labutti K."/>
            <person name="Andreopoulos B."/>
            <person name="Lipzen A."/>
            <person name="Chen C."/>
            <person name="Yanf M."/>
            <person name="Daum C."/>
            <person name="Ng V."/>
            <person name="Clum A."/>
            <person name="Ohm R."/>
            <person name="Martin F."/>
            <person name="Silar P."/>
            <person name="Natvig D."/>
            <person name="Lalanne C."/>
            <person name="Gautier V."/>
            <person name="Ament-Velasquez S.L."/>
            <person name="Kruys A."/>
            <person name="Hutchinson M.I."/>
            <person name="Powell A.J."/>
            <person name="Barry K."/>
            <person name="Miller A.N."/>
            <person name="Grigoriev I.V."/>
            <person name="Debuchy R."/>
            <person name="Gladieux P."/>
            <person name="Thoren M.H."/>
            <person name="Johannesson H."/>
        </authorList>
    </citation>
    <scope>NUCLEOTIDE SEQUENCE</scope>
    <source>
        <strain evidence="4">PSN293</strain>
    </source>
</reference>
<dbReference type="EMBL" id="MU858073">
    <property type="protein sequence ID" value="KAK4215975.1"/>
    <property type="molecule type" value="Genomic_DNA"/>
</dbReference>
<dbReference type="SUPFAM" id="SSF53474">
    <property type="entry name" value="alpha/beta-Hydrolases"/>
    <property type="match status" value="2"/>
</dbReference>
<dbReference type="InterPro" id="IPR029058">
    <property type="entry name" value="AB_hydrolase_fold"/>
</dbReference>
<dbReference type="Gene3D" id="3.40.50.1820">
    <property type="entry name" value="alpha/beta hydrolase"/>
    <property type="match status" value="1"/>
</dbReference>
<dbReference type="Pfam" id="PF00561">
    <property type="entry name" value="Abhydrolase_1"/>
    <property type="match status" value="1"/>
</dbReference>
<dbReference type="InterPro" id="IPR000073">
    <property type="entry name" value="AB_hydrolase_1"/>
</dbReference>
<dbReference type="InterPro" id="IPR002410">
    <property type="entry name" value="Peptidase_S33"/>
</dbReference>
<keyword evidence="2" id="KW-0378">Hydrolase</keyword>
<dbReference type="GO" id="GO:0006508">
    <property type="term" value="P:proteolysis"/>
    <property type="evidence" value="ECO:0007669"/>
    <property type="project" value="InterPro"/>
</dbReference>
<dbReference type="InterPro" id="IPR051601">
    <property type="entry name" value="Serine_prot/Carboxylest_S33"/>
</dbReference>
<dbReference type="GO" id="GO:0008233">
    <property type="term" value="F:peptidase activity"/>
    <property type="evidence" value="ECO:0007669"/>
    <property type="project" value="InterPro"/>
</dbReference>
<comment type="similarity">
    <text evidence="1">Belongs to the peptidase S33 family.</text>
</comment>
<evidence type="ECO:0000313" key="4">
    <source>
        <dbReference type="EMBL" id="KAK4215975.1"/>
    </source>
</evidence>
<dbReference type="Proteomes" id="UP001301769">
    <property type="component" value="Unassembled WGS sequence"/>
</dbReference>